<protein>
    <submittedName>
        <fullName evidence="1">Uncharacterized protein</fullName>
    </submittedName>
</protein>
<dbReference type="Proteomes" id="UP000640485">
    <property type="component" value="Unassembled WGS sequence"/>
</dbReference>
<dbReference type="RefSeq" id="WP_200686093.1">
    <property type="nucleotide sequence ID" value="NZ_JAEPRQ010000003.1"/>
</dbReference>
<reference evidence="1" key="1">
    <citation type="submission" date="2021-01" db="EMBL/GenBank/DDBJ databases">
        <title>Paracoccus amoyensis sp. nov., isolated from the surface seawater along the coast of Xiamen Island, China.</title>
        <authorList>
            <person name="Lyu L."/>
        </authorList>
    </citation>
    <scope>NUCLEOTIDE SEQUENCE</scope>
    <source>
        <strain evidence="1">MJ17</strain>
    </source>
</reference>
<proteinExistence type="predicted"/>
<gene>
    <name evidence="1" type="ORF">JJJ17_10335</name>
</gene>
<evidence type="ECO:0000313" key="1">
    <source>
        <dbReference type="EMBL" id="MBK4216321.1"/>
    </source>
</evidence>
<comment type="caution">
    <text evidence="1">The sequence shown here is derived from an EMBL/GenBank/DDBJ whole genome shotgun (WGS) entry which is preliminary data.</text>
</comment>
<sequence length="121" mass="13496">MALPFNLLTPFWKAPFSGDVEVSQEIHPRFWSSDIKGSPYIEDKVVTEVASYGKQLGKVLEALQALSLSTGTPLPEIDALTAEITEVKRRSIDELRAEAVAALERLRKVDETAWRDVVGRE</sequence>
<dbReference type="EMBL" id="JAEPRQ010000003">
    <property type="protein sequence ID" value="MBK4216321.1"/>
    <property type="molecule type" value="Genomic_DNA"/>
</dbReference>
<keyword evidence="2" id="KW-1185">Reference proteome</keyword>
<organism evidence="1 2">
    <name type="scientific">Paracoccus caeni</name>
    <dbReference type="NCBI Taxonomy" id="657651"/>
    <lineage>
        <taxon>Bacteria</taxon>
        <taxon>Pseudomonadati</taxon>
        <taxon>Pseudomonadota</taxon>
        <taxon>Alphaproteobacteria</taxon>
        <taxon>Rhodobacterales</taxon>
        <taxon>Paracoccaceae</taxon>
        <taxon>Paracoccus</taxon>
    </lineage>
</organism>
<accession>A0A934SCG9</accession>
<name>A0A934SCG9_9RHOB</name>
<dbReference type="AlphaFoldDB" id="A0A934SCG9"/>
<evidence type="ECO:0000313" key="2">
    <source>
        <dbReference type="Proteomes" id="UP000640485"/>
    </source>
</evidence>